<dbReference type="EMBL" id="LDTD01000134">
    <property type="protein sequence ID" value="KTT67999.1"/>
    <property type="molecule type" value="Genomic_DNA"/>
</dbReference>
<accession>A0A147HSY5</accession>
<evidence type="ECO:0000313" key="8">
    <source>
        <dbReference type="Proteomes" id="UP000072867"/>
    </source>
</evidence>
<evidence type="ECO:0000256" key="5">
    <source>
        <dbReference type="SAM" id="Phobius"/>
    </source>
</evidence>
<evidence type="ECO:0000256" key="1">
    <source>
        <dbReference type="ARBA" id="ARBA00004141"/>
    </source>
</evidence>
<dbReference type="InterPro" id="IPR051533">
    <property type="entry name" value="WaaL-like"/>
</dbReference>
<comment type="caution">
    <text evidence="7">The sequence shown here is derived from an EMBL/GenBank/DDBJ whole genome shotgun (WGS) entry which is preliminary data.</text>
</comment>
<evidence type="ECO:0000313" key="7">
    <source>
        <dbReference type="EMBL" id="KTT67999.1"/>
    </source>
</evidence>
<feature type="transmembrane region" description="Helical" evidence="5">
    <location>
        <begin position="72"/>
        <end position="91"/>
    </location>
</feature>
<feature type="transmembrane region" description="Helical" evidence="5">
    <location>
        <begin position="231"/>
        <end position="253"/>
    </location>
</feature>
<keyword evidence="4 5" id="KW-0472">Membrane</keyword>
<keyword evidence="3 5" id="KW-1133">Transmembrane helix</keyword>
<feature type="transmembrane region" description="Helical" evidence="5">
    <location>
        <begin position="160"/>
        <end position="181"/>
    </location>
</feature>
<protein>
    <recommendedName>
        <fullName evidence="6">O-antigen ligase-related domain-containing protein</fullName>
    </recommendedName>
</protein>
<keyword evidence="2 5" id="KW-0812">Transmembrane</keyword>
<feature type="transmembrane region" description="Helical" evidence="5">
    <location>
        <begin position="273"/>
        <end position="296"/>
    </location>
</feature>
<feature type="domain" description="O-antigen ligase-related" evidence="6">
    <location>
        <begin position="232"/>
        <end position="377"/>
    </location>
</feature>
<dbReference type="Pfam" id="PF04932">
    <property type="entry name" value="Wzy_C"/>
    <property type="match status" value="1"/>
</dbReference>
<feature type="transmembrane region" description="Helical" evidence="5">
    <location>
        <begin position="362"/>
        <end position="386"/>
    </location>
</feature>
<feature type="transmembrane region" description="Helical" evidence="5">
    <location>
        <begin position="133"/>
        <end position="153"/>
    </location>
</feature>
<dbReference type="RefSeq" id="WP_058734501.1">
    <property type="nucleotide sequence ID" value="NZ_LDTD01000134.1"/>
</dbReference>
<evidence type="ECO:0000256" key="3">
    <source>
        <dbReference type="ARBA" id="ARBA00022989"/>
    </source>
</evidence>
<dbReference type="PANTHER" id="PTHR37422">
    <property type="entry name" value="TEICHURONIC ACID BIOSYNTHESIS PROTEIN TUAE"/>
    <property type="match status" value="1"/>
</dbReference>
<feature type="transmembrane region" description="Helical" evidence="5">
    <location>
        <begin position="103"/>
        <end position="121"/>
    </location>
</feature>
<dbReference type="GO" id="GO:0016020">
    <property type="term" value="C:membrane"/>
    <property type="evidence" value="ECO:0007669"/>
    <property type="project" value="UniProtKB-SubCell"/>
</dbReference>
<feature type="transmembrane region" description="Helical" evidence="5">
    <location>
        <begin position="35"/>
        <end position="52"/>
    </location>
</feature>
<evidence type="ECO:0000259" key="6">
    <source>
        <dbReference type="Pfam" id="PF04932"/>
    </source>
</evidence>
<dbReference type="PATRIC" id="fig|33051.3.peg.709"/>
<comment type="subcellular location">
    <subcellularLocation>
        <location evidence="1">Membrane</location>
        <topology evidence="1">Multi-pass membrane protein</topology>
    </subcellularLocation>
</comment>
<reference evidence="7 8" key="1">
    <citation type="journal article" date="2016" name="Front. Microbiol.">
        <title>Genomic Resource of Rice Seed Associated Bacteria.</title>
        <authorList>
            <person name="Midha S."/>
            <person name="Bansal K."/>
            <person name="Sharma S."/>
            <person name="Kumar N."/>
            <person name="Patil P.P."/>
            <person name="Chaudhry V."/>
            <person name="Patil P.B."/>
        </authorList>
    </citation>
    <scope>NUCLEOTIDE SEQUENCE [LARGE SCALE GENOMIC DNA]</scope>
    <source>
        <strain evidence="7 8">NS319</strain>
    </source>
</reference>
<dbReference type="PANTHER" id="PTHR37422:SF17">
    <property type="entry name" value="O-ANTIGEN LIGASE"/>
    <property type="match status" value="1"/>
</dbReference>
<gene>
    <name evidence="7" type="ORF">NS319_16035</name>
</gene>
<evidence type="ECO:0000256" key="2">
    <source>
        <dbReference type="ARBA" id="ARBA00022692"/>
    </source>
</evidence>
<dbReference type="InterPro" id="IPR007016">
    <property type="entry name" value="O-antigen_ligase-rel_domated"/>
</dbReference>
<evidence type="ECO:0000256" key="4">
    <source>
        <dbReference type="ARBA" id="ARBA00023136"/>
    </source>
</evidence>
<sequence length="449" mass="48295">MTSPALIPSAATPHAPFAAMRSTPSLSPRERRFRGLLWVAFLLQLGAFLWLYTGGQYQLDAAQSAGARYFSLARYAMLMTLGGYIVLTLHRGADFRALIRENAAAYAIIALMFVSVAWSAYPWDSIRGATQLLLASLIATTVFLESPTALGLARLRSMAVCFIVLSALFSAAFPHLATIAGGYGDVYKGALRGILSDKNPFGNALSSCMVILVLTVRIGPGSWVRSPYAACILAGLVMLVLSQSATSMIAFLLPTMLLVANRTVLAQTPNAGLRLLLVVMASLLAGFVAFVGPTLLAEMSGSVGRDATLTGRTEIWELTWNAGLQRPLLGYGYLSFWQDYIGENGLLARLGMWEIAEAHNGFIEVFLSTGFVGLTLVVVVMLYLLVRSFTGMILRPSNGNAEAALLLVLNIVLENFTESVYLAPNYAATTIIAVACILAHRRDYSTGPT</sequence>
<organism evidence="7 8">
    <name type="scientific">Sphingomonas sanguinis</name>
    <dbReference type="NCBI Taxonomy" id="33051"/>
    <lineage>
        <taxon>Bacteria</taxon>
        <taxon>Pseudomonadati</taxon>
        <taxon>Pseudomonadota</taxon>
        <taxon>Alphaproteobacteria</taxon>
        <taxon>Sphingomonadales</taxon>
        <taxon>Sphingomonadaceae</taxon>
        <taxon>Sphingomonas</taxon>
    </lineage>
</organism>
<dbReference type="AlphaFoldDB" id="A0A147HSY5"/>
<name>A0A147HSY5_9SPHN</name>
<dbReference type="STRING" id="33051.SB4_13580"/>
<proteinExistence type="predicted"/>
<dbReference type="Proteomes" id="UP000072867">
    <property type="component" value="Unassembled WGS sequence"/>
</dbReference>